<sequence length="894" mass="99179">MQSQGPPTPTTLSFAPPIESTDIFETCPEEASPRPAGVKRWLSTLRRRKHQAQLNRSPGQQPWTVANFGSRSTSPAKDKSLHHKNTDSQGSSMAFVSAVKSATATIASASIATVSRRNARWRRGHQRSSMLSGSDPRPSMDSHRSIMDEAAKQRSKRRREKIEELIRTEENYVADIKALSNAYCTIIGHQPSPTSFARICAQKNISAMLQLHDDLLGQLHRIVPFAECDQRMARMPPGLPSSHSHTRWHSVDVVPSQPTPTRSKLASIRQARRSLNINRSVEDDHPMLRCSPFVVSVMAKAFREHMNRFALYEEYGANYEVVLSDIDDVQRATSMWSDFDRAIEALSVHVNPVKSREANRKKAMTVKDLLIKPIQRLPRYELLFGDLCKLTPVCDDPEANAAIQDLLHDISAACRRMNEAKDDPVKSRMLEATWLLGDRLTFSNQVPRSVFLQLLGQVHLCGCLHIAYRSKDRIKGLYAICILFDSTLLVAIANEDPSRYATLAGIPLANAAVVESDNGKGLQCYTAPHSWKLVFEYSARMFEIIFTACSATEADVWRQHIGDSITSQSQAVAEGQSNVFELHSPLIAEMRSVGKAFGKPGSFVRRMSVHRTATVGPTTDLNQVIIKNTQAAKEALETSSTTSLQIPRSQSMATPSHVQTLAPGRADRVRLESILCDVWTKDLLPYPGMQPRRSDPIRASANHVIRKFSMASITSNFSSSKRSASYTSISTNHKEDMPPPKLQKSMRGRANTNKPTARPPLVDFHNAPEAFLPEDFELQVDRGSKRKKSALRTLTMTMERPFSPLLGHDQKASVLRRAQSVKEVGGAKSSVPMATSGDDSVGDDKSYPPAYSVGRERTKTLRSSDETIIAGHGNGSAKTPKKSKSSKILRLFKG</sequence>
<keyword evidence="4" id="KW-1185">Reference proteome</keyword>
<accession>A0A6A6PU63</accession>
<feature type="compositionally biased region" description="Basic residues" evidence="1">
    <location>
        <begin position="117"/>
        <end position="126"/>
    </location>
</feature>
<feature type="region of interest" description="Disordered" evidence="1">
    <location>
        <begin position="50"/>
        <end position="89"/>
    </location>
</feature>
<feature type="compositionally biased region" description="Basic and acidic residues" evidence="1">
    <location>
        <begin position="854"/>
        <end position="865"/>
    </location>
</feature>
<evidence type="ECO:0000313" key="4">
    <source>
        <dbReference type="Proteomes" id="UP000799767"/>
    </source>
</evidence>
<feature type="compositionally biased region" description="Basic and acidic residues" evidence="1">
    <location>
        <begin position="138"/>
        <end position="152"/>
    </location>
</feature>
<feature type="domain" description="DH" evidence="2">
    <location>
        <begin position="157"/>
        <end position="420"/>
    </location>
</feature>
<dbReference type="InterPro" id="IPR000219">
    <property type="entry name" value="DH_dom"/>
</dbReference>
<name>A0A6A6PU63_9PEZI</name>
<feature type="region of interest" description="Disordered" evidence="1">
    <location>
        <begin position="637"/>
        <end position="659"/>
    </location>
</feature>
<feature type="region of interest" description="Disordered" evidence="1">
    <location>
        <begin position="117"/>
        <end position="156"/>
    </location>
</feature>
<dbReference type="PANTHER" id="PTHR12673:SF159">
    <property type="entry name" value="LD03170P"/>
    <property type="match status" value="1"/>
</dbReference>
<dbReference type="EMBL" id="MU001635">
    <property type="protein sequence ID" value="KAF2483224.1"/>
    <property type="molecule type" value="Genomic_DNA"/>
</dbReference>
<evidence type="ECO:0000256" key="1">
    <source>
        <dbReference type="SAM" id="MobiDB-lite"/>
    </source>
</evidence>
<feature type="compositionally biased region" description="Polar residues" evidence="1">
    <location>
        <begin position="721"/>
        <end position="731"/>
    </location>
</feature>
<dbReference type="RefSeq" id="XP_033589794.1">
    <property type="nucleotide sequence ID" value="XM_033731090.1"/>
</dbReference>
<dbReference type="GO" id="GO:0005737">
    <property type="term" value="C:cytoplasm"/>
    <property type="evidence" value="ECO:0007669"/>
    <property type="project" value="TreeGrafter"/>
</dbReference>
<dbReference type="InterPro" id="IPR051092">
    <property type="entry name" value="FYVE_RhoGEF_PH"/>
</dbReference>
<dbReference type="InterPro" id="IPR035899">
    <property type="entry name" value="DBL_dom_sf"/>
</dbReference>
<evidence type="ECO:0000259" key="2">
    <source>
        <dbReference type="PROSITE" id="PS50010"/>
    </source>
</evidence>
<gene>
    <name evidence="3" type="ORF">BDY17DRAFT_250617</name>
</gene>
<reference evidence="3" key="1">
    <citation type="journal article" date="2020" name="Stud. Mycol.">
        <title>101 Dothideomycetes genomes: a test case for predicting lifestyles and emergence of pathogens.</title>
        <authorList>
            <person name="Haridas S."/>
            <person name="Albert R."/>
            <person name="Binder M."/>
            <person name="Bloem J."/>
            <person name="Labutti K."/>
            <person name="Salamov A."/>
            <person name="Andreopoulos B."/>
            <person name="Baker S."/>
            <person name="Barry K."/>
            <person name="Bills G."/>
            <person name="Bluhm B."/>
            <person name="Cannon C."/>
            <person name="Castanera R."/>
            <person name="Culley D."/>
            <person name="Daum C."/>
            <person name="Ezra D."/>
            <person name="Gonzalez J."/>
            <person name="Henrissat B."/>
            <person name="Kuo A."/>
            <person name="Liang C."/>
            <person name="Lipzen A."/>
            <person name="Lutzoni F."/>
            <person name="Magnuson J."/>
            <person name="Mondo S."/>
            <person name="Nolan M."/>
            <person name="Ohm R."/>
            <person name="Pangilinan J."/>
            <person name="Park H.-J."/>
            <person name="Ramirez L."/>
            <person name="Alfaro M."/>
            <person name="Sun H."/>
            <person name="Tritt A."/>
            <person name="Yoshinaga Y."/>
            <person name="Zwiers L.-H."/>
            <person name="Turgeon B."/>
            <person name="Goodwin S."/>
            <person name="Spatafora J."/>
            <person name="Crous P."/>
            <person name="Grigoriev I."/>
        </authorList>
    </citation>
    <scope>NUCLEOTIDE SEQUENCE</scope>
    <source>
        <strain evidence="3">CBS 113389</strain>
    </source>
</reference>
<dbReference type="Proteomes" id="UP000799767">
    <property type="component" value="Unassembled WGS sequence"/>
</dbReference>
<dbReference type="SMART" id="SM00325">
    <property type="entry name" value="RhoGEF"/>
    <property type="match status" value="1"/>
</dbReference>
<dbReference type="AlphaFoldDB" id="A0A6A6PU63"/>
<dbReference type="GO" id="GO:0005085">
    <property type="term" value="F:guanyl-nucleotide exchange factor activity"/>
    <property type="evidence" value="ECO:0007669"/>
    <property type="project" value="InterPro"/>
</dbReference>
<dbReference type="Pfam" id="PF00621">
    <property type="entry name" value="RhoGEF"/>
    <property type="match status" value="1"/>
</dbReference>
<dbReference type="Gene3D" id="1.20.900.10">
    <property type="entry name" value="Dbl homology (DH) domain"/>
    <property type="match status" value="1"/>
</dbReference>
<evidence type="ECO:0000313" key="3">
    <source>
        <dbReference type="EMBL" id="KAF2483224.1"/>
    </source>
</evidence>
<feature type="region of interest" description="Disordered" evidence="1">
    <location>
        <begin position="721"/>
        <end position="764"/>
    </location>
</feature>
<dbReference type="SUPFAM" id="SSF50729">
    <property type="entry name" value="PH domain-like"/>
    <property type="match status" value="1"/>
</dbReference>
<feature type="compositionally biased region" description="Basic residues" evidence="1">
    <location>
        <begin position="879"/>
        <end position="894"/>
    </location>
</feature>
<feature type="compositionally biased region" description="Polar residues" evidence="1">
    <location>
        <begin position="52"/>
        <end position="75"/>
    </location>
</feature>
<dbReference type="OrthoDB" id="8059989at2759"/>
<dbReference type="GeneID" id="54472092"/>
<feature type="region of interest" description="Disordered" evidence="1">
    <location>
        <begin position="823"/>
        <end position="894"/>
    </location>
</feature>
<protein>
    <recommendedName>
        <fullName evidence="2">DH domain-containing protein</fullName>
    </recommendedName>
</protein>
<dbReference type="SUPFAM" id="SSF48065">
    <property type="entry name" value="DBL homology domain (DH-domain)"/>
    <property type="match status" value="1"/>
</dbReference>
<organism evidence="3 4">
    <name type="scientific">Neohortaea acidophila</name>
    <dbReference type="NCBI Taxonomy" id="245834"/>
    <lineage>
        <taxon>Eukaryota</taxon>
        <taxon>Fungi</taxon>
        <taxon>Dikarya</taxon>
        <taxon>Ascomycota</taxon>
        <taxon>Pezizomycotina</taxon>
        <taxon>Dothideomycetes</taxon>
        <taxon>Dothideomycetidae</taxon>
        <taxon>Mycosphaerellales</taxon>
        <taxon>Teratosphaeriaceae</taxon>
        <taxon>Neohortaea</taxon>
    </lineage>
</organism>
<dbReference type="PROSITE" id="PS50010">
    <property type="entry name" value="DH_2"/>
    <property type="match status" value="1"/>
</dbReference>
<dbReference type="PANTHER" id="PTHR12673">
    <property type="entry name" value="FACIOGENITAL DYSPLASIA PROTEIN"/>
    <property type="match status" value="1"/>
</dbReference>
<proteinExistence type="predicted"/>